<feature type="binding site" evidence="5">
    <location>
        <begin position="90"/>
        <end position="92"/>
    </location>
    <ligand>
        <name>substrate</name>
    </ligand>
</feature>
<keyword evidence="2 5" id="KW-0671">Queuosine biosynthesis</keyword>
<dbReference type="InterPro" id="IPR029500">
    <property type="entry name" value="QueF"/>
</dbReference>
<dbReference type="Proteomes" id="UP000238701">
    <property type="component" value="Unassembled WGS sequence"/>
</dbReference>
<organism evidence="6 7">
    <name type="scientific">Candidatus Sulfotelmatobacter kueseliae</name>
    <dbReference type="NCBI Taxonomy" id="2042962"/>
    <lineage>
        <taxon>Bacteria</taxon>
        <taxon>Pseudomonadati</taxon>
        <taxon>Acidobacteriota</taxon>
        <taxon>Terriglobia</taxon>
        <taxon>Terriglobales</taxon>
        <taxon>Candidatus Korobacteraceae</taxon>
        <taxon>Candidatus Sulfotelmatobacter</taxon>
    </lineage>
</organism>
<dbReference type="PANTHER" id="PTHR34354:SF1">
    <property type="entry name" value="NADPH-DEPENDENT 7-CYANO-7-DEAZAGUANINE REDUCTASE"/>
    <property type="match status" value="1"/>
</dbReference>
<protein>
    <recommendedName>
        <fullName evidence="5">NADPH-dependent 7-cyano-7-deazaguanine reductase</fullName>
        <ecNumber evidence="5">1.7.1.13</ecNumber>
    </recommendedName>
    <alternativeName>
        <fullName evidence="5">7-cyano-7-carbaguanine reductase</fullName>
    </alternativeName>
    <alternativeName>
        <fullName evidence="5">NADPH-dependent nitrile oxidoreductase</fullName>
    </alternativeName>
    <alternativeName>
        <fullName evidence="5">PreQ(0) reductase</fullName>
    </alternativeName>
</protein>
<reference evidence="7" key="1">
    <citation type="submission" date="2018-02" db="EMBL/GenBank/DDBJ databases">
        <authorList>
            <person name="Hausmann B."/>
        </authorList>
    </citation>
    <scope>NUCLEOTIDE SEQUENCE [LARGE SCALE GENOMIC DNA]</scope>
    <source>
        <strain evidence="7">Peat soil MAG SbA1</strain>
    </source>
</reference>
<comment type="subcellular location">
    <subcellularLocation>
        <location evidence="5">Cytoplasm</location>
    </subcellularLocation>
</comment>
<feature type="active site" description="Thioimide intermediate" evidence="5">
    <location>
        <position position="68"/>
    </location>
</feature>
<dbReference type="GO" id="GO:0008616">
    <property type="term" value="P:tRNA queuosine(34) biosynthetic process"/>
    <property type="evidence" value="ECO:0007669"/>
    <property type="project" value="UniProtKB-UniRule"/>
</dbReference>
<feature type="active site" description="Proton donor" evidence="5">
    <location>
        <position position="75"/>
    </location>
</feature>
<proteinExistence type="inferred from homology"/>
<dbReference type="HAMAP" id="MF_00818">
    <property type="entry name" value="QueF_type1"/>
    <property type="match status" value="1"/>
</dbReference>
<evidence type="ECO:0000256" key="1">
    <source>
        <dbReference type="ARBA" id="ARBA00022490"/>
    </source>
</evidence>
<comment type="similarity">
    <text evidence="5">Belongs to the GTP cyclohydrolase I family. QueF type 1 subfamily.</text>
</comment>
<keyword evidence="4 5" id="KW-0560">Oxidoreductase</keyword>
<dbReference type="UniPathway" id="UPA00392"/>
<gene>
    <name evidence="5 6" type="primary">queF</name>
    <name evidence="6" type="ORF">SBA1_630024</name>
</gene>
<feature type="binding site" evidence="5">
    <location>
        <begin position="109"/>
        <end position="110"/>
    </location>
    <ligand>
        <name>substrate</name>
    </ligand>
</feature>
<dbReference type="InterPro" id="IPR043133">
    <property type="entry name" value="GTP-CH-I_C/QueF"/>
</dbReference>
<dbReference type="NCBIfam" id="TIGR03139">
    <property type="entry name" value="QueF-II"/>
    <property type="match status" value="1"/>
</dbReference>
<evidence type="ECO:0000313" key="7">
    <source>
        <dbReference type="Proteomes" id="UP000238701"/>
    </source>
</evidence>
<dbReference type="PANTHER" id="PTHR34354">
    <property type="entry name" value="NADPH-DEPENDENT 7-CYANO-7-DEAZAGUANINE REDUCTASE"/>
    <property type="match status" value="1"/>
</dbReference>
<dbReference type="Pfam" id="PF14489">
    <property type="entry name" value="QueF"/>
    <property type="match status" value="1"/>
</dbReference>
<comment type="function">
    <text evidence="5">Catalyzes the NADPH-dependent reduction of 7-cyano-7-deazaguanine (preQ0) to 7-aminomethyl-7-deazaguanine (preQ1).</text>
</comment>
<dbReference type="EC" id="1.7.1.13" evidence="5"/>
<name>A0A2U3L2C5_9BACT</name>
<evidence type="ECO:0000256" key="3">
    <source>
        <dbReference type="ARBA" id="ARBA00022857"/>
    </source>
</evidence>
<evidence type="ECO:0000313" key="6">
    <source>
        <dbReference type="EMBL" id="SPF46075.1"/>
    </source>
</evidence>
<evidence type="ECO:0000256" key="4">
    <source>
        <dbReference type="ARBA" id="ARBA00023002"/>
    </source>
</evidence>
<keyword evidence="1 5" id="KW-0963">Cytoplasm</keyword>
<comment type="pathway">
    <text evidence="5">tRNA modification; tRNA-queuosine biosynthesis.</text>
</comment>
<dbReference type="GO" id="GO:0033739">
    <property type="term" value="F:preQ1 synthase activity"/>
    <property type="evidence" value="ECO:0007669"/>
    <property type="project" value="UniProtKB-UniRule"/>
</dbReference>
<dbReference type="GO" id="GO:0005737">
    <property type="term" value="C:cytoplasm"/>
    <property type="evidence" value="ECO:0007669"/>
    <property type="project" value="UniProtKB-SubCell"/>
</dbReference>
<dbReference type="Gene3D" id="3.30.1130.10">
    <property type="match status" value="1"/>
</dbReference>
<keyword evidence="3 5" id="KW-0521">NADP</keyword>
<dbReference type="AlphaFoldDB" id="A0A2U3L2C5"/>
<comment type="catalytic activity">
    <reaction evidence="5">
        <text>7-aminomethyl-7-carbaguanine + 2 NADP(+) = 7-cyano-7-carbaguanine + 2 NADPH + 3 H(+)</text>
        <dbReference type="Rhea" id="RHEA:13409"/>
        <dbReference type="ChEBI" id="CHEBI:15378"/>
        <dbReference type="ChEBI" id="CHEBI:45075"/>
        <dbReference type="ChEBI" id="CHEBI:57783"/>
        <dbReference type="ChEBI" id="CHEBI:58349"/>
        <dbReference type="ChEBI" id="CHEBI:58703"/>
        <dbReference type="EC" id="1.7.1.13"/>
    </reaction>
</comment>
<evidence type="ECO:0000256" key="5">
    <source>
        <dbReference type="HAMAP-Rule" id="MF_00818"/>
    </source>
</evidence>
<evidence type="ECO:0000256" key="2">
    <source>
        <dbReference type="ARBA" id="ARBA00022785"/>
    </source>
</evidence>
<sequence length="154" mass="17385">MVPVWMRTAGFGGMGATRYNSGMAKSPRYTPQHAAAGLDAKFPEIETWPNQFPGYEIVVDDPEFTSVCPKTGLPDFGVLTIRYMPDQHCLELKSLKEYLHAYRNLGIFQENVVNRVLEDVVKWAKPVWAEVKGEFRPRGGISTTIVAKWPRPKS</sequence>
<dbReference type="SUPFAM" id="SSF55620">
    <property type="entry name" value="Tetrahydrobiopterin biosynthesis enzymes-like"/>
    <property type="match status" value="1"/>
</dbReference>
<accession>A0A2U3L2C5</accession>
<dbReference type="EMBL" id="OMOD01000159">
    <property type="protein sequence ID" value="SPF46075.1"/>
    <property type="molecule type" value="Genomic_DNA"/>
</dbReference>
<dbReference type="InterPro" id="IPR016856">
    <property type="entry name" value="QueF_type1"/>
</dbReference>
<dbReference type="InterPro" id="IPR050084">
    <property type="entry name" value="NADPH_dep_7-cyano-7-deazaG_red"/>
</dbReference>